<feature type="transmembrane region" description="Helical" evidence="2">
    <location>
        <begin position="1862"/>
        <end position="1886"/>
    </location>
</feature>
<dbReference type="Proteomes" id="UP001190700">
    <property type="component" value="Unassembled WGS sequence"/>
</dbReference>
<feature type="region of interest" description="Disordered" evidence="1">
    <location>
        <begin position="1755"/>
        <end position="1776"/>
    </location>
</feature>
<keyword evidence="2" id="KW-0472">Membrane</keyword>
<dbReference type="InterPro" id="IPR011050">
    <property type="entry name" value="Pectin_lyase_fold/virulence"/>
</dbReference>
<feature type="transmembrane region" description="Helical" evidence="2">
    <location>
        <begin position="1447"/>
        <end position="1469"/>
    </location>
</feature>
<name>A0AAE0KSX9_9CHLO</name>
<feature type="transmembrane region" description="Helical" evidence="2">
    <location>
        <begin position="1931"/>
        <end position="1952"/>
    </location>
</feature>
<feature type="region of interest" description="Disordered" evidence="1">
    <location>
        <begin position="2037"/>
        <end position="2061"/>
    </location>
</feature>
<dbReference type="PANTHER" id="PTHR11319:SF35">
    <property type="entry name" value="OUTER MEMBRANE PROTEIN PMPC-RELATED"/>
    <property type="match status" value="1"/>
</dbReference>
<organism evidence="3 4">
    <name type="scientific">Cymbomonas tetramitiformis</name>
    <dbReference type="NCBI Taxonomy" id="36881"/>
    <lineage>
        <taxon>Eukaryota</taxon>
        <taxon>Viridiplantae</taxon>
        <taxon>Chlorophyta</taxon>
        <taxon>Pyramimonadophyceae</taxon>
        <taxon>Pyramimonadales</taxon>
        <taxon>Pyramimonadaceae</taxon>
        <taxon>Cymbomonas</taxon>
    </lineage>
</organism>
<sequence>MIEIHFQEEFCRIYSISCGVRHPEVIEGCISASDQAAFQRHLEAFRFGQGSNKLDDLASGDATANAKDTAVSIPSQKTINFKEINSEDIDDVIDEEYDRVLGGAQTGASRFSQRTERVLIYSHADAERPDAERRLEEEETEDAGNEVVVIAEDDSAFANLAEAILNASIGTCLLHTNVSISAYALPNITRNFEILGRCDEGTNGLCTIDGGEWFRILHVANAALRLERIALVRGAALEAEGGGLLLAAGTSAVLMNCRLAYNTALNGGGISLGAGSALSLSGTELAENKATHRGGGVFGRGRVTLEAFQSELRSNEAAIKGGGAMLEEALSTVIVLEEVRLSANAAGETGAGLSVECAQSDSTAFCVDAALRDTQVTHNRAGEMGGGIYFQGNTNEHVKGANNMMQIRLERVDLAHNNAGMDGGPGLKGAWNERRGGGLGVVDRNCRSLEMHIENSTVEDNHAELSGGGVYVEIFFRGKKANIHLRGSTLTGNSAGECGAACVQGGNVLITNGSEVSSNVALEEDGAVCLRGEFDFEMRDSAASFNHATTNGGAFSLMAGAEASSSRAVFSSCRLVQNSAFKGGAIATDAADVSLVDCALSDNLASEYAGAIHLEGSGDNNTRLSLGNCSLTGNKVTLGLGGALHSYAVYLVEIHSCTISNNYARLGGGGLYFSHAYHRGRLQIGRTAISDNSADGGLGGGIQGKLANITVDEGSVLSGNFAVNGGGIAHAYGRLVIDGGSSVADNSCRDKGGGIFSFSQTYTEIRGGSKLNNNQATKEGGGLYLEPGTAMEKTAVVVTQFSAVDGNRALRYSGGGVAAMEHTTITFTDSSLSHNSAQVDGGGIHGTLCHLHMRGLISIGNYAGTAGGGLMLEDQSEAAIADSRFTGNMARVNGGTIAASDSRVEVGLPAQGAVWMMEATDISNQTGYGVLVNSSRASHGNAFSFVACDVAMTSVLAKDNGDETDLDVATVDLGHGSSMSMASSALRGNLGTGLRITNLSVAHIFSSDFLGQHAIEGGGVFVDLGGLAYVHSCSFTANVAEWGSGVFSSGNLTLYNSTFHENHATHEGASVHLILSPSQSTVIHRCNFTANEAVNGAVFFFEDVTQGGGRGSAILEELRFEGNHASGGGSVGFWSAVDLHELPRPPPCINCTLVNSTNTAAYASVDGWATPALDLHVESLQGPAASTQGLRNSIIVKVLDANGVVVTTDSTSFVTPVSTADSPCFIYSDDPVEVAKRGVARFSRSITFLGPAGALCLLYFTSSLSGLYEPNVISNITGVPLRFCDRGEEYLPVTTPNRLDAGECSPCQPGSVSFDNSSECISCAEHSDMINCTGASGYLVCQGSWLAPNAQYCEQDAACLLERLYTCDVGEACTTGGGSEDDCSLVTANAGRSGTSAEEVAQLELCNLEMYFGGVQCGGTSPAICSEDHWLDLVAGACVACPGAGPLLARFLFVILLALLLLVGIFYLFAKVGSAVTVQAKDTLGDDLENEGYNMVGDANTALGLVLGYIQALRSAGDLAAQRRMEAEDLQWRASTRNSCLGAALFIILFIHPGISTTMFHLFNCQAVYNDAPSMQRQFYLQQDRSVECFTASYFLAVVFDIFTLLVYVFGYPSGILLTMRYLRSFQKVKLPREAAEAQLQLVADGVWMAVDPADKLLLRVYKSFYPDESKLQGLSARDEALAKDMILKMSSGAGVDGAGSAGSTVAKAALKWRKRSIRSRRQLIEVYIRRDTFEDIGKVDEDEDVEQKVDEARQRMSNKRGRVQKQPLTASPPLESAAAMRDIDDCRRTAIVLNSGHVLKDVELLQKDGGGDHGESNQVPLTRLDDQRYAKVLGQYFEPFEDKFFYWQCLEMIRRLAQTGVVVAVSMCVGETAALTYAMLVAFYFVVIHQRHSPFRSDALDELQLLILCSQFLTQVMVMIFAISNDGELYIGIAFVIVQAILMTYSFSFFVPTFQPLFDQIASMLLMAKRSLDPPKDSPQEVMMEVNQMANDEIVGNEDEGHLFTFPVEQSNNTLWGMNSEEVEKELSGATEAIVTDDHSSASQEPPHMRMAMRDCDENF</sequence>
<evidence type="ECO:0008006" key="5">
    <source>
        <dbReference type="Google" id="ProtNLM"/>
    </source>
</evidence>
<dbReference type="PANTHER" id="PTHR11319">
    <property type="entry name" value="G PROTEIN-COUPLED RECEPTOR-RELATED"/>
    <property type="match status" value="1"/>
</dbReference>
<comment type="caution">
    <text evidence="3">The sequence shown here is derived from an EMBL/GenBank/DDBJ whole genome shotgun (WGS) entry which is preliminary data.</text>
</comment>
<evidence type="ECO:0000256" key="1">
    <source>
        <dbReference type="SAM" id="MobiDB-lite"/>
    </source>
</evidence>
<dbReference type="SMART" id="SM00710">
    <property type="entry name" value="PbH1"/>
    <property type="match status" value="10"/>
</dbReference>
<proteinExistence type="predicted"/>
<evidence type="ECO:0000256" key="2">
    <source>
        <dbReference type="SAM" id="Phobius"/>
    </source>
</evidence>
<feature type="transmembrane region" description="Helical" evidence="2">
    <location>
        <begin position="1540"/>
        <end position="1563"/>
    </location>
</feature>
<keyword evidence="4" id="KW-1185">Reference proteome</keyword>
<dbReference type="EMBL" id="LGRX02018621">
    <property type="protein sequence ID" value="KAK3259607.1"/>
    <property type="molecule type" value="Genomic_DNA"/>
</dbReference>
<accession>A0AAE0KSX9</accession>
<dbReference type="InterPro" id="IPR006626">
    <property type="entry name" value="PbH1"/>
</dbReference>
<feature type="transmembrane region" description="Helical" evidence="2">
    <location>
        <begin position="1594"/>
        <end position="1618"/>
    </location>
</feature>
<keyword evidence="2" id="KW-0812">Transmembrane</keyword>
<dbReference type="SUPFAM" id="SSF51126">
    <property type="entry name" value="Pectin lyase-like"/>
    <property type="match status" value="3"/>
</dbReference>
<gene>
    <name evidence="3" type="ORF">CYMTET_31409</name>
</gene>
<evidence type="ECO:0000313" key="3">
    <source>
        <dbReference type="EMBL" id="KAK3259607.1"/>
    </source>
</evidence>
<keyword evidence="2" id="KW-1133">Transmembrane helix</keyword>
<feature type="transmembrane region" description="Helical" evidence="2">
    <location>
        <begin position="1906"/>
        <end position="1924"/>
    </location>
</feature>
<reference evidence="3 4" key="1">
    <citation type="journal article" date="2015" name="Genome Biol. Evol.">
        <title>Comparative Genomics of a Bacterivorous Green Alga Reveals Evolutionary Causalities and Consequences of Phago-Mixotrophic Mode of Nutrition.</title>
        <authorList>
            <person name="Burns J.A."/>
            <person name="Paasch A."/>
            <person name="Narechania A."/>
            <person name="Kim E."/>
        </authorList>
    </citation>
    <scope>NUCLEOTIDE SEQUENCE [LARGE SCALE GENOMIC DNA]</scope>
    <source>
        <strain evidence="3 4">PLY_AMNH</strain>
    </source>
</reference>
<protein>
    <recommendedName>
        <fullName evidence="5">Right handed beta helix domain-containing protein</fullName>
    </recommendedName>
</protein>
<evidence type="ECO:0000313" key="4">
    <source>
        <dbReference type="Proteomes" id="UP001190700"/>
    </source>
</evidence>